<dbReference type="InterPro" id="IPR036868">
    <property type="entry name" value="TusA-like_sf"/>
</dbReference>
<proteinExistence type="inferred from homology"/>
<dbReference type="CDD" id="cd00291">
    <property type="entry name" value="SirA_YedF_YeeD"/>
    <property type="match status" value="1"/>
</dbReference>
<evidence type="ECO:0000259" key="2">
    <source>
        <dbReference type="PROSITE" id="PS01148"/>
    </source>
</evidence>
<dbReference type="Pfam" id="PF01206">
    <property type="entry name" value="TusA"/>
    <property type="match status" value="1"/>
</dbReference>
<dbReference type="PANTHER" id="PTHR33279">
    <property type="entry name" value="SULFUR CARRIER PROTEIN YEDF-RELATED"/>
    <property type="match status" value="1"/>
</dbReference>
<dbReference type="EMBL" id="LACI01002611">
    <property type="protein sequence ID" value="KJU81660.1"/>
    <property type="molecule type" value="Genomic_DNA"/>
</dbReference>
<evidence type="ECO:0000256" key="1">
    <source>
        <dbReference type="ARBA" id="ARBA00008984"/>
    </source>
</evidence>
<accession>A0A0F3GI91</accession>
<evidence type="ECO:0000313" key="3">
    <source>
        <dbReference type="EMBL" id="KJU81660.1"/>
    </source>
</evidence>
<dbReference type="Gene3D" id="3.30.110.40">
    <property type="entry name" value="TusA-like domain"/>
    <property type="match status" value="1"/>
</dbReference>
<dbReference type="PROSITE" id="PS01148">
    <property type="entry name" value="UPF0033"/>
    <property type="match status" value="1"/>
</dbReference>
<dbReference type="PANTHER" id="PTHR33279:SF6">
    <property type="entry name" value="SULFUR CARRIER PROTEIN YEDF-RELATED"/>
    <property type="match status" value="1"/>
</dbReference>
<sequence length="78" mass="8324">MADIKADQVLDTKGLNCPMPVLKTKKALDGIESGKVLEVISTDPGSKSDIPALLSRLGHELLETKESGNAISFFIKKA</sequence>
<dbReference type="SUPFAM" id="SSF64307">
    <property type="entry name" value="SirA-like"/>
    <property type="match status" value="1"/>
</dbReference>
<name>A0A0F3GI91_9BACT</name>
<comment type="caution">
    <text evidence="3">The sequence shown here is derived from an EMBL/GenBank/DDBJ whole genome shotgun (WGS) entry which is preliminary data.</text>
</comment>
<gene>
    <name evidence="3" type="ORF">MBAV_006146</name>
</gene>
<reference evidence="3 4" key="1">
    <citation type="submission" date="2015-02" db="EMBL/GenBank/DDBJ databases">
        <title>Single-cell genomics of uncultivated deep-branching MTB reveals a conserved set of magnetosome genes.</title>
        <authorList>
            <person name="Kolinko S."/>
            <person name="Richter M."/>
            <person name="Glockner F.O."/>
            <person name="Brachmann A."/>
            <person name="Schuler D."/>
        </authorList>
    </citation>
    <scope>NUCLEOTIDE SEQUENCE [LARGE SCALE GENOMIC DNA]</scope>
    <source>
        <strain evidence="3">TM-1</strain>
    </source>
</reference>
<feature type="domain" description="UPF0033" evidence="2">
    <location>
        <begin position="10"/>
        <end position="34"/>
    </location>
</feature>
<comment type="similarity">
    <text evidence="1">Belongs to the sulfur carrier protein TusA family.</text>
</comment>
<keyword evidence="4" id="KW-1185">Reference proteome</keyword>
<dbReference type="Proteomes" id="UP000033423">
    <property type="component" value="Unassembled WGS sequence"/>
</dbReference>
<evidence type="ECO:0000313" key="4">
    <source>
        <dbReference type="Proteomes" id="UP000033423"/>
    </source>
</evidence>
<protein>
    <submittedName>
        <fullName evidence="3">SirA family protein</fullName>
    </submittedName>
</protein>
<organism evidence="3 4">
    <name type="scientific">Candidatus Magnetobacterium bavaricum</name>
    <dbReference type="NCBI Taxonomy" id="29290"/>
    <lineage>
        <taxon>Bacteria</taxon>
        <taxon>Pseudomonadati</taxon>
        <taxon>Nitrospirota</taxon>
        <taxon>Thermodesulfovibrionia</taxon>
        <taxon>Thermodesulfovibrionales</taxon>
        <taxon>Candidatus Magnetobacteriaceae</taxon>
        <taxon>Candidatus Magnetobacterium</taxon>
    </lineage>
</organism>
<dbReference type="InterPro" id="IPR001455">
    <property type="entry name" value="TusA-like"/>
</dbReference>
<dbReference type="AlphaFoldDB" id="A0A0F3GI91"/>